<name>A0A813KLZ1_POLGL</name>
<feature type="domain" description="ZZ-type" evidence="5">
    <location>
        <begin position="264"/>
        <end position="303"/>
    </location>
</feature>
<dbReference type="GO" id="GO:0008270">
    <property type="term" value="F:zinc ion binding"/>
    <property type="evidence" value="ECO:0007669"/>
    <property type="project" value="UniProtKB-KW"/>
</dbReference>
<evidence type="ECO:0000256" key="3">
    <source>
        <dbReference type="ARBA" id="ARBA00022833"/>
    </source>
</evidence>
<sequence length="488" mass="52667">CSLKYADDEGDLCTLAPATFNDFVEQQGGSTAKVLKLKLQLPKKLPPKKTDDLPKSETSPSASAEAQPGATERPRHGPPPGLGKEEDDASECSSSRAGLWGPCGGGGGPRRLVMALRALRDAGVLTPAMFASLAVQWLPLVTQRVTRKVDKINHMARDGLSQSLQKLLQEVKDRAAVTAGLESFAAPLGEALSDAPGPRTLGQAILELLKALRGLGFEAQARFSEGLASHLLPLLDDILAPQAEGSRERSSPWCGGPGPAAWQHHFGVECDGCKAAPLVGPRFKCPACPDYDLCGRRTLLISFEVGDGDQNLNTRMINVSHSIKHLSFSDPDDGRYHRKGWANLPNDDCPTAFFCAHADVTKHLSPLDGRNFLTQAFHQAYIHDLKVVSTVAGGKTSYQFKYTGRVSTLAEDKIPQAQFHYDIEPFSINVKRDEKRWYDFGTSLCAILGGAFVVMRLISRFTLGVVKTVDGKKGHRGASIAAGGLNYD</sequence>
<dbReference type="Pfam" id="PF07970">
    <property type="entry name" value="COPIIcoated_ERV"/>
    <property type="match status" value="1"/>
</dbReference>
<comment type="caution">
    <text evidence="6">The sequence shown here is derived from an EMBL/GenBank/DDBJ whole genome shotgun (WGS) entry which is preliminary data.</text>
</comment>
<accession>A0A813KLZ1</accession>
<evidence type="ECO:0000256" key="2">
    <source>
        <dbReference type="ARBA" id="ARBA00022771"/>
    </source>
</evidence>
<dbReference type="SMART" id="SM00291">
    <property type="entry name" value="ZnF_ZZ"/>
    <property type="match status" value="1"/>
</dbReference>
<protein>
    <recommendedName>
        <fullName evidence="5">ZZ-type domain-containing protein</fullName>
    </recommendedName>
</protein>
<dbReference type="PANTHER" id="PTHR10984:SF37">
    <property type="entry name" value="PROTEIN DISULFIDE-ISOMERASE 5-3"/>
    <property type="match status" value="1"/>
</dbReference>
<feature type="non-terminal residue" evidence="6">
    <location>
        <position position="488"/>
    </location>
</feature>
<dbReference type="PANTHER" id="PTHR10984">
    <property type="entry name" value="ENDOPLASMIC RETICULUM-GOLGI INTERMEDIATE COMPARTMENT PROTEIN"/>
    <property type="match status" value="1"/>
</dbReference>
<evidence type="ECO:0000256" key="4">
    <source>
        <dbReference type="SAM" id="MobiDB-lite"/>
    </source>
</evidence>
<keyword evidence="2" id="KW-0863">Zinc-finger</keyword>
<dbReference type="SUPFAM" id="SSF57850">
    <property type="entry name" value="RING/U-box"/>
    <property type="match status" value="1"/>
</dbReference>
<organism evidence="6 7">
    <name type="scientific">Polarella glacialis</name>
    <name type="common">Dinoflagellate</name>
    <dbReference type="NCBI Taxonomy" id="89957"/>
    <lineage>
        <taxon>Eukaryota</taxon>
        <taxon>Sar</taxon>
        <taxon>Alveolata</taxon>
        <taxon>Dinophyceae</taxon>
        <taxon>Suessiales</taxon>
        <taxon>Suessiaceae</taxon>
        <taxon>Polarella</taxon>
    </lineage>
</organism>
<dbReference type="EMBL" id="CAJNNW010032058">
    <property type="protein sequence ID" value="CAE8710908.1"/>
    <property type="molecule type" value="Genomic_DNA"/>
</dbReference>
<dbReference type="InterPro" id="IPR012936">
    <property type="entry name" value="Erv_C"/>
</dbReference>
<evidence type="ECO:0000259" key="5">
    <source>
        <dbReference type="SMART" id="SM00291"/>
    </source>
</evidence>
<dbReference type="Proteomes" id="UP000626109">
    <property type="component" value="Unassembled WGS sequence"/>
</dbReference>
<dbReference type="GO" id="GO:0030134">
    <property type="term" value="C:COPII-coated ER to Golgi transport vesicle"/>
    <property type="evidence" value="ECO:0007669"/>
    <property type="project" value="TreeGrafter"/>
</dbReference>
<gene>
    <name evidence="6" type="ORF">PGLA2088_LOCUS36200</name>
</gene>
<proteinExistence type="predicted"/>
<dbReference type="InterPro" id="IPR000433">
    <property type="entry name" value="Znf_ZZ"/>
</dbReference>
<feature type="region of interest" description="Disordered" evidence="4">
    <location>
        <begin position="37"/>
        <end position="103"/>
    </location>
</feature>
<dbReference type="InterPro" id="IPR043145">
    <property type="entry name" value="Znf_ZZ_sf"/>
</dbReference>
<evidence type="ECO:0000256" key="1">
    <source>
        <dbReference type="ARBA" id="ARBA00022723"/>
    </source>
</evidence>
<dbReference type="InterPro" id="IPR045888">
    <property type="entry name" value="Erv"/>
</dbReference>
<dbReference type="GO" id="GO:0005783">
    <property type="term" value="C:endoplasmic reticulum"/>
    <property type="evidence" value="ECO:0007669"/>
    <property type="project" value="TreeGrafter"/>
</dbReference>
<keyword evidence="1" id="KW-0479">Metal-binding</keyword>
<dbReference type="Gene3D" id="3.30.60.90">
    <property type="match status" value="1"/>
</dbReference>
<evidence type="ECO:0000313" key="6">
    <source>
        <dbReference type="EMBL" id="CAE8710908.1"/>
    </source>
</evidence>
<keyword evidence="3" id="KW-0862">Zinc</keyword>
<dbReference type="Pfam" id="PF00569">
    <property type="entry name" value="ZZ"/>
    <property type="match status" value="1"/>
</dbReference>
<dbReference type="AlphaFoldDB" id="A0A813KLZ1"/>
<reference evidence="6" key="1">
    <citation type="submission" date="2021-02" db="EMBL/GenBank/DDBJ databases">
        <authorList>
            <person name="Dougan E. K."/>
            <person name="Rhodes N."/>
            <person name="Thang M."/>
            <person name="Chan C."/>
        </authorList>
    </citation>
    <scope>NUCLEOTIDE SEQUENCE</scope>
</reference>
<evidence type="ECO:0000313" key="7">
    <source>
        <dbReference type="Proteomes" id="UP000626109"/>
    </source>
</evidence>